<reference evidence="2" key="1">
    <citation type="submission" date="2021-09" db="EMBL/GenBank/DDBJ databases">
        <authorList>
            <consortium name="AG Swart"/>
            <person name="Singh M."/>
            <person name="Singh A."/>
            <person name="Seah K."/>
            <person name="Emmerich C."/>
        </authorList>
    </citation>
    <scope>NUCLEOTIDE SEQUENCE</scope>
    <source>
        <strain evidence="2">ATCC30299</strain>
    </source>
</reference>
<dbReference type="EMBL" id="CAJZBQ010000017">
    <property type="protein sequence ID" value="CAG9317016.1"/>
    <property type="molecule type" value="Genomic_DNA"/>
</dbReference>
<feature type="region of interest" description="Disordered" evidence="1">
    <location>
        <begin position="71"/>
        <end position="90"/>
    </location>
</feature>
<proteinExistence type="predicted"/>
<evidence type="ECO:0000256" key="1">
    <source>
        <dbReference type="SAM" id="MobiDB-lite"/>
    </source>
</evidence>
<dbReference type="Proteomes" id="UP001162131">
    <property type="component" value="Unassembled WGS sequence"/>
</dbReference>
<sequence>MGDLLICKECDKGNLPLYAHEEKTEEYMCVYCQYEMEAECLVDGQPCCVECKMNRKSQMKSPAGSIRSEKFETGSTRMGGPGSTFGGDRSTARTVTNIEDAPKSTPRGTPGFIDNVGKSLDKLIHRRADSNLSAEHFKAHRFLQKYIAHNFNELTCLYDSRNDGRSSVAFHRKCDDSKGGIIMIITLSLGYEIAAWSWKGIRKGCTQNSDVQMGGAIIQNNSFDFCSFADQVIINEPEGIRFSSESDLYMNFDYLERSVCNFDKRLKGNARWTTYIEEISVYKLQIIE</sequence>
<gene>
    <name evidence="2" type="ORF">BSTOLATCC_MIC17643</name>
</gene>
<name>A0AAU9IQC3_9CILI</name>
<accession>A0AAU9IQC3</accession>
<organism evidence="2 3">
    <name type="scientific">Blepharisma stoltei</name>
    <dbReference type="NCBI Taxonomy" id="1481888"/>
    <lineage>
        <taxon>Eukaryota</taxon>
        <taxon>Sar</taxon>
        <taxon>Alveolata</taxon>
        <taxon>Ciliophora</taxon>
        <taxon>Postciliodesmatophora</taxon>
        <taxon>Heterotrichea</taxon>
        <taxon>Heterotrichida</taxon>
        <taxon>Blepharismidae</taxon>
        <taxon>Blepharisma</taxon>
    </lineage>
</organism>
<comment type="caution">
    <text evidence="2">The sequence shown here is derived from an EMBL/GenBank/DDBJ whole genome shotgun (WGS) entry which is preliminary data.</text>
</comment>
<protein>
    <recommendedName>
        <fullName evidence="4">Cysteine-rich protein</fullName>
    </recommendedName>
</protein>
<dbReference type="AlphaFoldDB" id="A0AAU9IQC3"/>
<evidence type="ECO:0000313" key="3">
    <source>
        <dbReference type="Proteomes" id="UP001162131"/>
    </source>
</evidence>
<keyword evidence="3" id="KW-1185">Reference proteome</keyword>
<evidence type="ECO:0008006" key="4">
    <source>
        <dbReference type="Google" id="ProtNLM"/>
    </source>
</evidence>
<evidence type="ECO:0000313" key="2">
    <source>
        <dbReference type="EMBL" id="CAG9317016.1"/>
    </source>
</evidence>